<name>A0A2N0Z5C9_9BACI</name>
<accession>A0A2N0Z5C9</accession>
<gene>
    <name evidence="1" type="ORF">CWS01_05440</name>
</gene>
<sequence>MILECPQGNQLDVKFDYTYAAKGYMPLNMEYNEVDKGAKLARYTNEVEKMTVQSFLIEIAERINKKYNFKIKKN</sequence>
<dbReference type="EMBL" id="PISE01000011">
    <property type="protein sequence ID" value="PKG24697.1"/>
    <property type="molecule type" value="Genomic_DNA"/>
</dbReference>
<proteinExistence type="predicted"/>
<evidence type="ECO:0000313" key="2">
    <source>
        <dbReference type="Proteomes" id="UP000233375"/>
    </source>
</evidence>
<reference evidence="1 2" key="1">
    <citation type="journal article" date="2003" name="Int. J. Syst. Evol. Microbiol.">
        <title>Bacillus nealsonii sp. nov., isolated from a spacecraft-assembly facility, whose spores are gamma-radiation resistant.</title>
        <authorList>
            <person name="Venkateswaran K."/>
            <person name="Kempf M."/>
            <person name="Chen F."/>
            <person name="Satomi M."/>
            <person name="Nicholson W."/>
            <person name="Kern R."/>
        </authorList>
    </citation>
    <scope>NUCLEOTIDE SEQUENCE [LARGE SCALE GENOMIC DNA]</scope>
    <source>
        <strain evidence="1 2">FO-92</strain>
    </source>
</reference>
<protein>
    <submittedName>
        <fullName evidence="1">Uncharacterized protein</fullName>
    </submittedName>
</protein>
<dbReference type="AlphaFoldDB" id="A0A2N0Z5C9"/>
<dbReference type="OrthoDB" id="2454846at2"/>
<comment type="caution">
    <text evidence="1">The sequence shown here is derived from an EMBL/GenBank/DDBJ whole genome shotgun (WGS) entry which is preliminary data.</text>
</comment>
<evidence type="ECO:0000313" key="1">
    <source>
        <dbReference type="EMBL" id="PKG24697.1"/>
    </source>
</evidence>
<keyword evidence="2" id="KW-1185">Reference proteome</keyword>
<organism evidence="1 2">
    <name type="scientific">Niallia nealsonii</name>
    <dbReference type="NCBI Taxonomy" id="115979"/>
    <lineage>
        <taxon>Bacteria</taxon>
        <taxon>Bacillati</taxon>
        <taxon>Bacillota</taxon>
        <taxon>Bacilli</taxon>
        <taxon>Bacillales</taxon>
        <taxon>Bacillaceae</taxon>
        <taxon>Niallia</taxon>
    </lineage>
</organism>
<dbReference type="Proteomes" id="UP000233375">
    <property type="component" value="Unassembled WGS sequence"/>
</dbReference>